<evidence type="ECO:0000313" key="2">
    <source>
        <dbReference type="Proteomes" id="UP000016930"/>
    </source>
</evidence>
<dbReference type="Proteomes" id="UP000016930">
    <property type="component" value="Unassembled WGS sequence"/>
</dbReference>
<protein>
    <submittedName>
        <fullName evidence="1">Uncharacterized protein</fullName>
    </submittedName>
</protein>
<reference evidence="1 2" key="1">
    <citation type="journal article" date="2012" name="Proc. Natl. Acad. Sci. U.S.A.">
        <title>Comparative genomics of Ceriporiopsis subvermispora and Phanerochaete chrysosporium provide insight into selective ligninolysis.</title>
        <authorList>
            <person name="Fernandez-Fueyo E."/>
            <person name="Ruiz-Duenas F.J."/>
            <person name="Ferreira P."/>
            <person name="Floudas D."/>
            <person name="Hibbett D.S."/>
            <person name="Canessa P."/>
            <person name="Larrondo L.F."/>
            <person name="James T.Y."/>
            <person name="Seelenfreund D."/>
            <person name="Lobos S."/>
            <person name="Polanco R."/>
            <person name="Tello M."/>
            <person name="Honda Y."/>
            <person name="Watanabe T."/>
            <person name="Watanabe T."/>
            <person name="Ryu J.S."/>
            <person name="Kubicek C.P."/>
            <person name="Schmoll M."/>
            <person name="Gaskell J."/>
            <person name="Hammel K.E."/>
            <person name="St John F.J."/>
            <person name="Vanden Wymelenberg A."/>
            <person name="Sabat G."/>
            <person name="Splinter BonDurant S."/>
            <person name="Syed K."/>
            <person name="Yadav J.S."/>
            <person name="Doddapaneni H."/>
            <person name="Subramanian V."/>
            <person name="Lavin J.L."/>
            <person name="Oguiza J.A."/>
            <person name="Perez G."/>
            <person name="Pisabarro A.G."/>
            <person name="Ramirez L."/>
            <person name="Santoyo F."/>
            <person name="Master E."/>
            <person name="Coutinho P.M."/>
            <person name="Henrissat B."/>
            <person name="Lombard V."/>
            <person name="Magnuson J.K."/>
            <person name="Kuees U."/>
            <person name="Hori C."/>
            <person name="Igarashi K."/>
            <person name="Samejima M."/>
            <person name="Held B.W."/>
            <person name="Barry K.W."/>
            <person name="LaButti K.M."/>
            <person name="Lapidus A."/>
            <person name="Lindquist E.A."/>
            <person name="Lucas S.M."/>
            <person name="Riley R."/>
            <person name="Salamov A.A."/>
            <person name="Hoffmeister D."/>
            <person name="Schwenk D."/>
            <person name="Hadar Y."/>
            <person name="Yarden O."/>
            <person name="de Vries R.P."/>
            <person name="Wiebenga A."/>
            <person name="Stenlid J."/>
            <person name="Eastwood D."/>
            <person name="Grigoriev I.V."/>
            <person name="Berka R.M."/>
            <person name="Blanchette R.A."/>
            <person name="Kersten P."/>
            <person name="Martinez A.T."/>
            <person name="Vicuna R."/>
            <person name="Cullen D."/>
        </authorList>
    </citation>
    <scope>NUCLEOTIDE SEQUENCE [LARGE SCALE GENOMIC DNA]</scope>
    <source>
        <strain evidence="1 2">B</strain>
    </source>
</reference>
<organism evidence="1 2">
    <name type="scientific">Ceriporiopsis subvermispora (strain B)</name>
    <name type="common">White-rot fungus</name>
    <name type="synonym">Gelatoporia subvermispora</name>
    <dbReference type="NCBI Taxonomy" id="914234"/>
    <lineage>
        <taxon>Eukaryota</taxon>
        <taxon>Fungi</taxon>
        <taxon>Dikarya</taxon>
        <taxon>Basidiomycota</taxon>
        <taxon>Agaricomycotina</taxon>
        <taxon>Agaricomycetes</taxon>
        <taxon>Polyporales</taxon>
        <taxon>Gelatoporiaceae</taxon>
        <taxon>Gelatoporia</taxon>
    </lineage>
</organism>
<proteinExistence type="predicted"/>
<accession>M2Q6T5</accession>
<dbReference type="HOGENOM" id="CLU_3068490_0_0_1"/>
<dbReference type="AlphaFoldDB" id="M2Q6T5"/>
<sequence>MTPAVCGQCEQLVDYPRRLSDLMTMPWRPRELRSDRRLANTRHLLELFRNQSY</sequence>
<keyword evidence="2" id="KW-1185">Reference proteome</keyword>
<dbReference type="EMBL" id="KB445810">
    <property type="protein sequence ID" value="EMD32538.1"/>
    <property type="molecule type" value="Genomic_DNA"/>
</dbReference>
<gene>
    <name evidence="1" type="ORF">CERSUDRAFT_87871</name>
</gene>
<name>M2Q6T5_CERS8</name>
<evidence type="ECO:0000313" key="1">
    <source>
        <dbReference type="EMBL" id="EMD32538.1"/>
    </source>
</evidence>